<keyword evidence="5" id="KW-0560">Oxidoreductase</keyword>
<dbReference type="InterPro" id="IPR036318">
    <property type="entry name" value="FAD-bd_PCMH-like_sf"/>
</dbReference>
<protein>
    <submittedName>
        <fullName evidence="7">FAD-binding oxidoreductase</fullName>
    </submittedName>
</protein>
<dbReference type="Gene3D" id="3.30.465.10">
    <property type="match status" value="1"/>
</dbReference>
<proteinExistence type="inferred from homology"/>
<dbReference type="InterPro" id="IPR050416">
    <property type="entry name" value="FAD-linked_Oxidoreductase"/>
</dbReference>
<keyword evidence="4" id="KW-0274">FAD</keyword>
<dbReference type="RefSeq" id="WP_139084827.1">
    <property type="nucleotide sequence ID" value="NZ_VDFR01000063.1"/>
</dbReference>
<dbReference type="OrthoDB" id="3682986at2"/>
<dbReference type="GO" id="GO:0071949">
    <property type="term" value="F:FAD binding"/>
    <property type="evidence" value="ECO:0007669"/>
    <property type="project" value="InterPro"/>
</dbReference>
<dbReference type="InterPro" id="IPR006093">
    <property type="entry name" value="Oxy_OxRdtase_FAD_BS"/>
</dbReference>
<dbReference type="InterPro" id="IPR016169">
    <property type="entry name" value="FAD-bd_PCMH_sub2"/>
</dbReference>
<comment type="cofactor">
    <cofactor evidence="1">
        <name>FAD</name>
        <dbReference type="ChEBI" id="CHEBI:57692"/>
    </cofactor>
</comment>
<evidence type="ECO:0000313" key="7">
    <source>
        <dbReference type="EMBL" id="TNC45953.1"/>
    </source>
</evidence>
<dbReference type="Pfam" id="PF08031">
    <property type="entry name" value="BBE"/>
    <property type="match status" value="1"/>
</dbReference>
<dbReference type="InterPro" id="IPR016167">
    <property type="entry name" value="FAD-bd_PCMH_sub1"/>
</dbReference>
<evidence type="ECO:0000256" key="2">
    <source>
        <dbReference type="ARBA" id="ARBA00005466"/>
    </source>
</evidence>
<name>A0A5C4MNN4_9ACTN</name>
<dbReference type="PROSITE" id="PS51387">
    <property type="entry name" value="FAD_PCMH"/>
    <property type="match status" value="1"/>
</dbReference>
<feature type="domain" description="FAD-binding PCMH-type" evidence="6">
    <location>
        <begin position="41"/>
        <end position="211"/>
    </location>
</feature>
<accession>A0A5C4MNN4</accession>
<dbReference type="InterPro" id="IPR016166">
    <property type="entry name" value="FAD-bd_PCMH"/>
</dbReference>
<evidence type="ECO:0000313" key="8">
    <source>
        <dbReference type="EMBL" id="TNC45998.1"/>
    </source>
</evidence>
<dbReference type="EMBL" id="VDFR01000063">
    <property type="protein sequence ID" value="TNC45998.1"/>
    <property type="molecule type" value="Genomic_DNA"/>
</dbReference>
<evidence type="ECO:0000256" key="3">
    <source>
        <dbReference type="ARBA" id="ARBA00022630"/>
    </source>
</evidence>
<dbReference type="Pfam" id="PF01565">
    <property type="entry name" value="FAD_binding_4"/>
    <property type="match status" value="1"/>
</dbReference>
<sequence length="467" mass="49896">MTTTTAPHHSERIDVPGFRGELIEPGDAGYDDARAVYNGSIDRHPRLIARAMDVADVIAAVQTARDRGLPVAVRGGGHNAGGLGVGDDALVVDLSRMRAVHVDPAERVVRVEGGATWGDVDHATHPFGLAVPSGIISTTGVGGLTLGGGLGYLARQFGLTIDSLLSADVVLADGTLVTADTDRHPDLFWALRGGGGNFGAVTSFTFRAHPVGDIVGGPMFFSLDRTAEVMRAWDDYLEEAPDDVTCWFGFVTVPAVAPFPAALQGQVVAALVWCINASVDRAEEALAPFREKGPVMDGVGPMPYPALQSAFDALYPSGDQWYWRADFVDDLSDDAIAVHVAQGPTLPTPQSSMHLYPINGAAGRVGRHDTAFSHRQARYAQVIVGVDPSPEGFDDVRAWTRTYHDALHPHSAGGAYVNMLQDDEGLDRVRESYRDNFDRLTAVKDRYDPGNVFCLNNNVPPSTGSSV</sequence>
<dbReference type="GO" id="GO:0016491">
    <property type="term" value="F:oxidoreductase activity"/>
    <property type="evidence" value="ECO:0007669"/>
    <property type="project" value="UniProtKB-KW"/>
</dbReference>
<dbReference type="PROSITE" id="PS00862">
    <property type="entry name" value="OX2_COVAL_FAD"/>
    <property type="match status" value="1"/>
</dbReference>
<dbReference type="Proteomes" id="UP000306740">
    <property type="component" value="Unassembled WGS sequence"/>
</dbReference>
<dbReference type="Gene3D" id="3.30.43.10">
    <property type="entry name" value="Uridine Diphospho-n-acetylenolpyruvylglucosamine Reductase, domain 2"/>
    <property type="match status" value="1"/>
</dbReference>
<evidence type="ECO:0000259" key="6">
    <source>
        <dbReference type="PROSITE" id="PS51387"/>
    </source>
</evidence>
<gene>
    <name evidence="8" type="ORF">FHE65_14165</name>
    <name evidence="7" type="ORF">FHE65_14230</name>
</gene>
<comment type="caution">
    <text evidence="7">The sequence shown here is derived from an EMBL/GenBank/DDBJ whole genome shotgun (WGS) entry which is preliminary data.</text>
</comment>
<evidence type="ECO:0000256" key="4">
    <source>
        <dbReference type="ARBA" id="ARBA00022827"/>
    </source>
</evidence>
<evidence type="ECO:0000256" key="5">
    <source>
        <dbReference type="ARBA" id="ARBA00023002"/>
    </source>
</evidence>
<dbReference type="PANTHER" id="PTHR42973:SF39">
    <property type="entry name" value="FAD-BINDING PCMH-TYPE DOMAIN-CONTAINING PROTEIN"/>
    <property type="match status" value="1"/>
</dbReference>
<organism evidence="7 9">
    <name type="scientific">Mumia zhuanghuii</name>
    <dbReference type="NCBI Taxonomy" id="2585211"/>
    <lineage>
        <taxon>Bacteria</taxon>
        <taxon>Bacillati</taxon>
        <taxon>Actinomycetota</taxon>
        <taxon>Actinomycetes</taxon>
        <taxon>Propionibacteriales</taxon>
        <taxon>Nocardioidaceae</taxon>
        <taxon>Mumia</taxon>
    </lineage>
</organism>
<dbReference type="Gene3D" id="3.40.462.20">
    <property type="match status" value="1"/>
</dbReference>
<dbReference type="SUPFAM" id="SSF56176">
    <property type="entry name" value="FAD-binding/transporter-associated domain-like"/>
    <property type="match status" value="1"/>
</dbReference>
<reference evidence="7 9" key="1">
    <citation type="submission" date="2019-05" db="EMBL/GenBank/DDBJ databases">
        <title>Mumia sp. nov., isolated from the intestinal contents of plateau pika (Ochotona curzoniae) in the Qinghai-Tibet plateau of China.</title>
        <authorList>
            <person name="Tian Z."/>
        </authorList>
    </citation>
    <scope>NUCLEOTIDE SEQUENCE [LARGE SCALE GENOMIC DNA]</scope>
    <source>
        <strain evidence="9">527</strain>
        <strain evidence="7">Z527</strain>
    </source>
</reference>
<dbReference type="EMBL" id="VDFR01000064">
    <property type="protein sequence ID" value="TNC45953.1"/>
    <property type="molecule type" value="Genomic_DNA"/>
</dbReference>
<dbReference type="PANTHER" id="PTHR42973">
    <property type="entry name" value="BINDING OXIDOREDUCTASE, PUTATIVE (AFU_ORTHOLOGUE AFUA_1G17690)-RELATED"/>
    <property type="match status" value="1"/>
</dbReference>
<dbReference type="InterPro" id="IPR012951">
    <property type="entry name" value="BBE"/>
</dbReference>
<evidence type="ECO:0000256" key="1">
    <source>
        <dbReference type="ARBA" id="ARBA00001974"/>
    </source>
</evidence>
<evidence type="ECO:0000313" key="9">
    <source>
        <dbReference type="Proteomes" id="UP000306740"/>
    </source>
</evidence>
<comment type="similarity">
    <text evidence="2">Belongs to the oxygen-dependent FAD-linked oxidoreductase family.</text>
</comment>
<keyword evidence="3" id="KW-0285">Flavoprotein</keyword>
<dbReference type="AlphaFoldDB" id="A0A5C4MNN4"/>
<dbReference type="InterPro" id="IPR006094">
    <property type="entry name" value="Oxid_FAD_bind_N"/>
</dbReference>